<dbReference type="GO" id="GO:0005524">
    <property type="term" value="F:ATP binding"/>
    <property type="evidence" value="ECO:0007669"/>
    <property type="project" value="UniProtKB-UniRule"/>
</dbReference>
<feature type="active site" description="Proton donor/acceptor" evidence="11">
    <location>
        <position position="827"/>
    </location>
</feature>
<evidence type="ECO:0000256" key="9">
    <source>
        <dbReference type="ARBA" id="ARBA00048359"/>
    </source>
</evidence>
<keyword evidence="10" id="KW-0862">Zinc</keyword>
<keyword evidence="10" id="KW-0479">Metal-binding</keyword>
<evidence type="ECO:0000256" key="10">
    <source>
        <dbReference type="HAMAP-Rule" id="MF_02003"/>
    </source>
</evidence>
<keyword evidence="5 10" id="KW-0067">ATP-binding</keyword>
<dbReference type="GO" id="GO:0004822">
    <property type="term" value="F:isoleucine-tRNA ligase activity"/>
    <property type="evidence" value="ECO:0007669"/>
    <property type="project" value="UniProtKB-UniRule"/>
</dbReference>
<dbReference type="CDD" id="cd07961">
    <property type="entry name" value="Anticodon_Ia_Ile_ABEc"/>
    <property type="match status" value="1"/>
</dbReference>
<dbReference type="Pfam" id="PF00300">
    <property type="entry name" value="His_Phos_1"/>
    <property type="match status" value="2"/>
</dbReference>
<evidence type="ECO:0000256" key="1">
    <source>
        <dbReference type="ARBA" id="ARBA00007078"/>
    </source>
</evidence>
<dbReference type="Gene3D" id="1.10.730.10">
    <property type="entry name" value="Isoleucyl-tRNA Synthetase, Domain 1"/>
    <property type="match status" value="1"/>
</dbReference>
<accession>A0A0S1SGV6</accession>
<evidence type="ECO:0000256" key="4">
    <source>
        <dbReference type="ARBA" id="ARBA00022741"/>
    </source>
</evidence>
<dbReference type="InterPro" id="IPR023586">
    <property type="entry name" value="Ile-tRNA-ligase_type2"/>
</dbReference>
<dbReference type="InterPro" id="IPR014729">
    <property type="entry name" value="Rossmann-like_a/b/a_fold"/>
</dbReference>
<gene>
    <name evidence="10" type="primary">ileS</name>
    <name evidence="15" type="ORF">PeribacterD1_0139</name>
</gene>
<comment type="subunit">
    <text evidence="10">Monomer.</text>
</comment>
<organism evidence="15 16">
    <name type="scientific">Candidatus Peribacter riflensis</name>
    <dbReference type="NCBI Taxonomy" id="1735162"/>
    <lineage>
        <taxon>Bacteria</taxon>
        <taxon>Candidatus Peregrinibacteriota</taxon>
        <taxon>Candidatus Peribacteria</taxon>
        <taxon>Candidatus Peribacterales</taxon>
        <taxon>Candidatus Peribacteraceae</taxon>
        <taxon>Candidatus Peribacter</taxon>
    </lineage>
</organism>
<feature type="domain" description="Aminoacyl-tRNA synthetase class Ia" evidence="13">
    <location>
        <begin position="19"/>
        <end position="528"/>
    </location>
</feature>
<dbReference type="GO" id="GO:0006428">
    <property type="term" value="P:isoleucyl-tRNA aminoacylation"/>
    <property type="evidence" value="ECO:0007669"/>
    <property type="project" value="UniProtKB-UniRule"/>
</dbReference>
<evidence type="ECO:0000256" key="5">
    <source>
        <dbReference type="ARBA" id="ARBA00022840"/>
    </source>
</evidence>
<dbReference type="PROSITE" id="PS00175">
    <property type="entry name" value="PG_MUTASE"/>
    <property type="match status" value="1"/>
</dbReference>
<dbReference type="PATRIC" id="fig|1735161.3.peg.139"/>
<keyword evidence="2 10" id="KW-0963">Cytoplasm</keyword>
<protein>
    <recommendedName>
        <fullName evidence="10">Isoleucine--tRNA ligase</fullName>
        <ecNumber evidence="10">6.1.1.5</ecNumber>
    </recommendedName>
    <alternativeName>
        <fullName evidence="10">Isoleucyl-tRNA synthetase</fullName>
        <shortName evidence="10">IleRS</shortName>
    </alternativeName>
</protein>
<evidence type="ECO:0000256" key="12">
    <source>
        <dbReference type="PIRSR" id="PIRSR613078-2"/>
    </source>
</evidence>
<dbReference type="InterPro" id="IPR001345">
    <property type="entry name" value="PG/BPGM_mutase_AS"/>
</dbReference>
<comment type="subcellular location">
    <subcellularLocation>
        <location evidence="10">Cytoplasm</location>
    </subcellularLocation>
</comment>
<dbReference type="Gene3D" id="3.40.50.1240">
    <property type="entry name" value="Phosphoglycerate mutase-like"/>
    <property type="match status" value="2"/>
</dbReference>
<feature type="short sequence motif" description="'KMSKS' region" evidence="10">
    <location>
        <begin position="1020"/>
        <end position="1024"/>
    </location>
</feature>
<dbReference type="GO" id="GO:0002161">
    <property type="term" value="F:aminoacyl-tRNA deacylase activity"/>
    <property type="evidence" value="ECO:0007669"/>
    <property type="project" value="InterPro"/>
</dbReference>
<feature type="domain" description="Methionyl/Valyl/Leucyl/Isoleucyl-tRNA synthetase anticodon-binding" evidence="14">
    <location>
        <begin position="1106"/>
        <end position="1267"/>
    </location>
</feature>
<dbReference type="InterPro" id="IPR029033">
    <property type="entry name" value="His_PPase_superfam"/>
</dbReference>
<dbReference type="PRINTS" id="PR00984">
    <property type="entry name" value="TRNASYNTHILE"/>
</dbReference>
<dbReference type="InterPro" id="IPR002300">
    <property type="entry name" value="aa-tRNA-synth_Ia"/>
</dbReference>
<feature type="binding site" evidence="12">
    <location>
        <position position="802"/>
    </location>
    <ligand>
        <name>substrate</name>
    </ligand>
</feature>
<comment type="similarity">
    <text evidence="1 10">Belongs to the class-I aminoacyl-tRNA synthetase family. IleS type 2 subfamily.</text>
</comment>
<dbReference type="PANTHER" id="PTHR42780">
    <property type="entry name" value="SOLEUCYL-TRNA SYNTHETASE"/>
    <property type="match status" value="1"/>
</dbReference>
<dbReference type="SUPFAM" id="SSF50677">
    <property type="entry name" value="ValRS/IleRS/LeuRS editing domain"/>
    <property type="match status" value="1"/>
</dbReference>
<accession>A0A0S1SQP3</accession>
<evidence type="ECO:0000313" key="15">
    <source>
        <dbReference type="EMBL" id="ALM12841.1"/>
    </source>
</evidence>
<evidence type="ECO:0000256" key="7">
    <source>
        <dbReference type="ARBA" id="ARBA00023146"/>
    </source>
</evidence>
<keyword evidence="7 10" id="KW-0030">Aminoacyl-tRNA synthetase</keyword>
<comment type="catalytic activity">
    <reaction evidence="9 10">
        <text>tRNA(Ile) + L-isoleucine + ATP = L-isoleucyl-tRNA(Ile) + AMP + diphosphate</text>
        <dbReference type="Rhea" id="RHEA:11060"/>
        <dbReference type="Rhea" id="RHEA-COMP:9666"/>
        <dbReference type="Rhea" id="RHEA-COMP:9695"/>
        <dbReference type="ChEBI" id="CHEBI:30616"/>
        <dbReference type="ChEBI" id="CHEBI:33019"/>
        <dbReference type="ChEBI" id="CHEBI:58045"/>
        <dbReference type="ChEBI" id="CHEBI:78442"/>
        <dbReference type="ChEBI" id="CHEBI:78528"/>
        <dbReference type="ChEBI" id="CHEBI:456215"/>
        <dbReference type="EC" id="6.1.1.5"/>
    </reaction>
</comment>
<comment type="function">
    <text evidence="8 10">Catalyzes the attachment of isoleucine to tRNA(Ile). As IleRS can inadvertently accommodate and process structurally similar amino acids such as valine, to avoid such errors it has two additional distinct tRNA(Ile)-dependent editing activities. One activity is designated as 'pretransfer' editing and involves the hydrolysis of activated Val-AMP. The other activity is designated 'posttransfer' editing and involves deacylation of mischarged Val-tRNA(Ile).</text>
</comment>
<reference evidence="16" key="1">
    <citation type="submission" date="2015-10" db="EMBL/GenBank/DDBJ databases">
        <title>Analysis of five complete genome sequences for members of the class Peribacteria in the recently recognized Peregrinibacteria bacterial phylum.</title>
        <authorList>
            <person name="Anantharaman K."/>
            <person name="Brown C.T."/>
            <person name="Burstein D."/>
            <person name="Castelle C.J."/>
            <person name="Probst A.J."/>
            <person name="Thomas B.C."/>
            <person name="Williams K.H."/>
            <person name="Banfield J.F."/>
        </authorList>
    </citation>
    <scope>NUCLEOTIDE SEQUENCE [LARGE SCALE GENOMIC DNA]</scope>
</reference>
<keyword evidence="6 10" id="KW-0648">Protein biosynthesis</keyword>
<dbReference type="SUPFAM" id="SSF47323">
    <property type="entry name" value="Anticodon-binding domain of a subclass of class I aminoacyl-tRNA synthetases"/>
    <property type="match status" value="1"/>
</dbReference>
<dbReference type="EMBL" id="CP013065">
    <property type="protein sequence ID" value="ALM12841.1"/>
    <property type="molecule type" value="Genomic_DNA"/>
</dbReference>
<dbReference type="SMART" id="SM00855">
    <property type="entry name" value="PGAM"/>
    <property type="match status" value="2"/>
</dbReference>
<dbReference type="Pfam" id="PF19302">
    <property type="entry name" value="DUF5915"/>
    <property type="match status" value="1"/>
</dbReference>
<dbReference type="STRING" id="1735162.PeribacterB2_0139"/>
<accession>A0A0S1SH31</accession>
<proteinExistence type="inferred from homology"/>
<dbReference type="InterPro" id="IPR013155">
    <property type="entry name" value="M/V/L/I-tRNA-synth_anticd-bd"/>
</dbReference>
<dbReference type="PANTHER" id="PTHR42780:SF1">
    <property type="entry name" value="ISOLEUCINE--TRNA LIGASE, CYTOPLASMIC"/>
    <property type="match status" value="1"/>
</dbReference>
<dbReference type="Gene3D" id="3.40.50.620">
    <property type="entry name" value="HUPs"/>
    <property type="match status" value="2"/>
</dbReference>
<reference evidence="15 16" key="2">
    <citation type="journal article" date="2016" name="PeerJ">
        <title>Analysis of five complete genome sequences for members of the class Peribacteria in the recently recognized Peregrinibacteria bacterial phylum.</title>
        <authorList>
            <person name="Anantharaman K."/>
            <person name="Brown C.T."/>
            <person name="Burstein D."/>
            <person name="Castelle C.J."/>
            <person name="Probst A.J."/>
            <person name="Thomas B.C."/>
            <person name="Williams K.H."/>
            <person name="Banfield J.F."/>
        </authorList>
    </citation>
    <scope>NUCLEOTIDE SEQUENCE [LARGE SCALE GENOMIC DNA]</scope>
    <source>
        <strain evidence="15">RIFOXYD1_FULL_PER-ii_59_16</strain>
    </source>
</reference>
<dbReference type="GO" id="GO:0005737">
    <property type="term" value="C:cytoplasm"/>
    <property type="evidence" value="ECO:0007669"/>
    <property type="project" value="UniProtKB-SubCell"/>
</dbReference>
<evidence type="ECO:0000256" key="8">
    <source>
        <dbReference type="ARBA" id="ARBA00025217"/>
    </source>
</evidence>
<dbReference type="KEGG" id="prf:PeribacterA2_0139"/>
<evidence type="ECO:0000256" key="6">
    <source>
        <dbReference type="ARBA" id="ARBA00022917"/>
    </source>
</evidence>
<dbReference type="InterPro" id="IPR009008">
    <property type="entry name" value="Val/Leu/Ile-tRNA-synth_edit"/>
</dbReference>
<evidence type="ECO:0000313" key="16">
    <source>
        <dbReference type="Proteomes" id="UP000069135"/>
    </source>
</evidence>
<dbReference type="InterPro" id="IPR009080">
    <property type="entry name" value="tRNAsynth_Ia_anticodon-bd"/>
</dbReference>
<dbReference type="SUPFAM" id="SSF53254">
    <property type="entry name" value="Phosphoglycerate mutase-like"/>
    <property type="match status" value="2"/>
</dbReference>
<accession>A0A0S1SIR3</accession>
<dbReference type="InterPro" id="IPR033709">
    <property type="entry name" value="Anticodon_Ile_ABEc"/>
</dbReference>
<dbReference type="Gene3D" id="3.90.740.10">
    <property type="entry name" value="Valyl/Leucyl/Isoleucyl-tRNA synthetase, editing domain"/>
    <property type="match status" value="1"/>
</dbReference>
<dbReference type="Pfam" id="PF00133">
    <property type="entry name" value="tRNA-synt_1"/>
    <property type="match status" value="2"/>
</dbReference>
<evidence type="ECO:0000256" key="3">
    <source>
        <dbReference type="ARBA" id="ARBA00022598"/>
    </source>
</evidence>
<feature type="short sequence motif" description="'HIGH' region" evidence="10">
    <location>
        <begin position="61"/>
        <end position="71"/>
    </location>
</feature>
<dbReference type="HAMAP" id="MF_02003">
    <property type="entry name" value="Ile_tRNA_synth_type2"/>
    <property type="match status" value="1"/>
</dbReference>
<keyword evidence="4 10" id="KW-0547">Nucleotide-binding</keyword>
<dbReference type="PROSITE" id="PS00178">
    <property type="entry name" value="AA_TRNA_LIGASE_I"/>
    <property type="match status" value="1"/>
</dbReference>
<dbReference type="EC" id="6.1.1.5" evidence="10"/>
<dbReference type="CDD" id="cd07067">
    <property type="entry name" value="HP_PGM_like"/>
    <property type="match status" value="2"/>
</dbReference>
<feature type="active site" description="Tele-phosphohistidine intermediate" evidence="11">
    <location>
        <position position="752"/>
    </location>
</feature>
<keyword evidence="3 10" id="KW-0436">Ligase</keyword>
<name>A0A0S1SIR3_9BACT</name>
<feature type="binding site" evidence="12">
    <location>
        <begin position="751"/>
        <end position="758"/>
    </location>
    <ligand>
        <name>substrate</name>
    </ligand>
</feature>
<feature type="binding site" evidence="10">
    <location>
        <position position="1023"/>
    </location>
    <ligand>
        <name>ATP</name>
        <dbReference type="ChEBI" id="CHEBI:30616"/>
    </ligand>
</feature>
<dbReference type="Pfam" id="PF08264">
    <property type="entry name" value="Anticodon_1"/>
    <property type="match status" value="1"/>
</dbReference>
<dbReference type="GO" id="GO:0000049">
    <property type="term" value="F:tRNA binding"/>
    <property type="evidence" value="ECO:0007669"/>
    <property type="project" value="InterPro"/>
</dbReference>
<dbReference type="InterPro" id="IPR002301">
    <property type="entry name" value="Ile-tRNA-ligase"/>
</dbReference>
<evidence type="ECO:0000256" key="11">
    <source>
        <dbReference type="PIRSR" id="PIRSR613078-1"/>
    </source>
</evidence>
<dbReference type="GO" id="GO:0008270">
    <property type="term" value="F:zinc ion binding"/>
    <property type="evidence" value="ECO:0007669"/>
    <property type="project" value="UniProtKB-UniRule"/>
</dbReference>
<dbReference type="InterPro" id="IPR013078">
    <property type="entry name" value="His_Pase_superF_clade-1"/>
</dbReference>
<feature type="domain" description="Aminoacyl-tRNA synthetase class Ia" evidence="13">
    <location>
        <begin position="932"/>
        <end position="1057"/>
    </location>
</feature>
<comment type="cofactor">
    <cofactor evidence="10">
        <name>Zn(2+)</name>
        <dbReference type="ChEBI" id="CHEBI:29105"/>
    </cofactor>
</comment>
<dbReference type="InterPro" id="IPR001412">
    <property type="entry name" value="aa-tRNA-synth_I_CS"/>
</dbReference>
<comment type="domain">
    <text evidence="10">IleRS has two distinct active sites: one for aminoacylation and one for editing. The misactivated valine is translocated from the active site to the editing site, which sterically excludes the correctly activated isoleucine. The single editing site contains two valyl binding pockets, one specific for each substrate (Val-AMP or Val-tRNA(Ile)).</text>
</comment>
<accession>A0A0S1STX0</accession>
<dbReference type="Proteomes" id="UP000069135">
    <property type="component" value="Chromosome"/>
</dbReference>
<evidence type="ECO:0000259" key="14">
    <source>
        <dbReference type="Pfam" id="PF08264"/>
    </source>
</evidence>
<dbReference type="SUPFAM" id="SSF52374">
    <property type="entry name" value="Nucleotidylyl transferase"/>
    <property type="match status" value="1"/>
</dbReference>
<evidence type="ECO:0000256" key="2">
    <source>
        <dbReference type="ARBA" id="ARBA00022490"/>
    </source>
</evidence>
<sequence>MFDPVDPKQSLPALEEGILRYWKEEDTFKRSLKQRSTGTGDLLDGPMGQKQETYSFYDGPPFATGLPHYGHLLAGTIKDVIPRYQTMRGKYVERRFGWDCHGLPVENIIEQEKGIKSHKEIEEMGIAAFNGLCRTAVQRYAKEWRTVVERMGRWVDMDWDYRTMDPEYMESIWWVFSELAKKDLIYEGHKPMHICPRCVTPLSNFEVTQGYKDITDTSVTVKFELADEPGTFILAWTTTPWTLPGNLLLAVDPHIKYVKYQYGCERYILAKKIFDQRKDPKNLLHPLLYAKAKREGEEIEENPESVEDISIKTLLGKRYIPLFPYFQNQKEYANAYRIVGADFVTADEGTGIVHIAPGFGEDDYNLGKKEKLPVLQHVNMEGKFVSEVTDFAGMEVKPIADPGKTDRLVTKWLKEHGKLFDAKPYTHSYPHCWRCDSPLLNYATSSWFVSVEKIKEDVLAANAETEWVPAHIRDGRFGKWLEGARDWAISRNRYWGTPLPIWRCPETKDMTVIASREELTAQKKLRFTKVTALRHGESEGNLVPVYQGKEPGTNLTAKGKEQARKAADYLNTAEVTAIYCSPLARTRQTAEAIAKKTGAPVIVDPRLCEVCFGDYEGKTVDFSDLTFVKARRAHKLSTATPESIYHFPGMEKWSDVAQRMRAFMEDVLPLHRGGHIVLVTHADPIQNIRHFFSNEDPVKLSHQPYPFFATPYTFYWDHEAGKELDLHKHIVDEITWNAGSKKTDTLLTVVRHGQTDYNKQDLVNGGNIDTLLNETGREQVHALAKKLKKRKFDVIISSDLKRAVETAEILSAELKVPHTARWKELRERDTGDWTGKPVKDFITLLPRSITASPALHPGTPPGGESLQAFLQRLETVLEKIRAEFPGKRVLVACHSGPLRGLQAIVDNLSFAEAAVIDPKNAETTDLALPALMHRIPEVLDCWFESGSMPYAQSHFPFDFAQAGKGKKSPPGFPADFIAEGIDQTRGWFYTLMILSSALFKKPAFFNCIVNGIVLAEDGKKMSKRLKNYPEPTEVVNRHGADAVRFTFMSSPAVRGEDLRFSEKLVEETVRSVLLPLWNVYSFFVTYANAAGFEPTGSRGHSGHPLDRYLRAEVQDLVNRMTKQLDGYDLSAACAEIHETIDALTNWYVRLSRRIFAGKGAADEEDTSPSAELSEHDAEQAAALGTLYDALLTLCQTLAPFCPFLTEAIYLNLVPEAHTSIHLSDWPEPRALTAEEWELLKRNRLMRHIVSLGHAIRSGKKIKVRQPLARATVALPPSLAALRLTEEDRDLLKNELNVKDLEFTDDPGTLACRIAQVDARKVGPRLGARVQEIIRAGKSGAFTVKEDGSVLILDEVLAPDEVAIVYRGKEGQDAAVDQGIVVCMETAITEELKREGLARDVIRAVQKLRKEAGLHFTDRIALSMDGLADVQKEHGAAIAQETNALWEQNDGEAQSVTIDGTDVTVRLQKR</sequence>
<evidence type="ECO:0000259" key="13">
    <source>
        <dbReference type="Pfam" id="PF00133"/>
    </source>
</evidence>